<protein>
    <submittedName>
        <fullName evidence="8">Helix-turn-helix domain-containing protein</fullName>
    </submittedName>
</protein>
<evidence type="ECO:0000313" key="9">
    <source>
        <dbReference type="Proteomes" id="UP000647133"/>
    </source>
</evidence>
<comment type="caution">
    <text evidence="8">The sequence shown here is derived from an EMBL/GenBank/DDBJ whole genome shotgun (WGS) entry which is preliminary data.</text>
</comment>
<dbReference type="PROSITE" id="PS00041">
    <property type="entry name" value="HTH_ARAC_FAMILY_1"/>
    <property type="match status" value="1"/>
</dbReference>
<dbReference type="SUPFAM" id="SSF52172">
    <property type="entry name" value="CheY-like"/>
    <property type="match status" value="1"/>
</dbReference>
<keyword evidence="3" id="KW-0804">Transcription</keyword>
<feature type="transmembrane region" description="Helical" evidence="5">
    <location>
        <begin position="95"/>
        <end position="116"/>
    </location>
</feature>
<keyword evidence="4" id="KW-0597">Phosphoprotein</keyword>
<dbReference type="InterPro" id="IPR018060">
    <property type="entry name" value="HTH_AraC"/>
</dbReference>
<keyword evidence="5" id="KW-0472">Membrane</keyword>
<dbReference type="Gene3D" id="1.10.10.60">
    <property type="entry name" value="Homeodomain-like"/>
    <property type="match status" value="1"/>
</dbReference>
<dbReference type="Gene3D" id="3.40.50.2300">
    <property type="match status" value="1"/>
</dbReference>
<dbReference type="InterPro" id="IPR001789">
    <property type="entry name" value="Sig_transdc_resp-reg_receiver"/>
</dbReference>
<dbReference type="PRINTS" id="PR00032">
    <property type="entry name" value="HTHARAC"/>
</dbReference>
<evidence type="ECO:0000259" key="6">
    <source>
        <dbReference type="PROSITE" id="PS01124"/>
    </source>
</evidence>
<dbReference type="InterPro" id="IPR011006">
    <property type="entry name" value="CheY-like_superfamily"/>
</dbReference>
<keyword evidence="5" id="KW-0812">Transmembrane</keyword>
<dbReference type="Pfam" id="PF00072">
    <property type="entry name" value="Response_reg"/>
    <property type="match status" value="1"/>
</dbReference>
<dbReference type="PROSITE" id="PS50110">
    <property type="entry name" value="RESPONSE_REGULATORY"/>
    <property type="match status" value="1"/>
</dbReference>
<evidence type="ECO:0000256" key="3">
    <source>
        <dbReference type="ARBA" id="ARBA00023163"/>
    </source>
</evidence>
<accession>A0ABR9AM88</accession>
<dbReference type="Proteomes" id="UP000647133">
    <property type="component" value="Unassembled WGS sequence"/>
</dbReference>
<dbReference type="SUPFAM" id="SSF46689">
    <property type="entry name" value="Homeodomain-like"/>
    <property type="match status" value="1"/>
</dbReference>
<evidence type="ECO:0000256" key="5">
    <source>
        <dbReference type="SAM" id="Phobius"/>
    </source>
</evidence>
<dbReference type="EMBL" id="JACYTQ010000002">
    <property type="protein sequence ID" value="MBD8488958.1"/>
    <property type="molecule type" value="Genomic_DNA"/>
</dbReference>
<dbReference type="PANTHER" id="PTHR43280:SF28">
    <property type="entry name" value="HTH-TYPE TRANSCRIPTIONAL ACTIVATOR RHAS"/>
    <property type="match status" value="1"/>
</dbReference>
<evidence type="ECO:0000256" key="1">
    <source>
        <dbReference type="ARBA" id="ARBA00023015"/>
    </source>
</evidence>
<keyword evidence="1" id="KW-0805">Transcription regulation</keyword>
<dbReference type="PANTHER" id="PTHR43280">
    <property type="entry name" value="ARAC-FAMILY TRANSCRIPTIONAL REGULATOR"/>
    <property type="match status" value="1"/>
</dbReference>
<dbReference type="InterPro" id="IPR018062">
    <property type="entry name" value="HTH_AraC-typ_CS"/>
</dbReference>
<evidence type="ECO:0000256" key="2">
    <source>
        <dbReference type="ARBA" id="ARBA00023125"/>
    </source>
</evidence>
<gene>
    <name evidence="8" type="ORF">IFO69_09395</name>
</gene>
<feature type="modified residue" description="4-aspartylphosphate" evidence="4">
    <location>
        <position position="187"/>
    </location>
</feature>
<dbReference type="PROSITE" id="PS01124">
    <property type="entry name" value="HTH_ARAC_FAMILY_2"/>
    <property type="match status" value="1"/>
</dbReference>
<dbReference type="InterPro" id="IPR020449">
    <property type="entry name" value="Tscrpt_reg_AraC-type_HTH"/>
</dbReference>
<keyword evidence="2" id="KW-0238">DNA-binding</keyword>
<organism evidence="8 9">
    <name type="scientific">Echinicola arenosa</name>
    <dbReference type="NCBI Taxonomy" id="2774144"/>
    <lineage>
        <taxon>Bacteria</taxon>
        <taxon>Pseudomonadati</taxon>
        <taxon>Bacteroidota</taxon>
        <taxon>Cytophagia</taxon>
        <taxon>Cytophagales</taxon>
        <taxon>Cyclobacteriaceae</taxon>
        <taxon>Echinicola</taxon>
    </lineage>
</organism>
<feature type="domain" description="HTH araC/xylS-type" evidence="6">
    <location>
        <begin position="290"/>
        <end position="389"/>
    </location>
</feature>
<dbReference type="Pfam" id="PF12833">
    <property type="entry name" value="HTH_18"/>
    <property type="match status" value="1"/>
</dbReference>
<sequence>MLIKTIILFWGIVGVGFPFLATAKVEEEKSFVNFIEVQAKSVDRQIPALKYHNGIFPFFDYENWSAETNLQLPVNTPASLIVTSSEQDKFVMAKVIGLALFGLFLIWGFIWVKIIVEKDQKTTYSIKQFEEALPIRSDSLSPVLVVEANNSLKLNLINWQIDALFVANFHDAQKLLQSHSPDLIICDASNRKNSSIHLLKLIRSSATLKHIHVCLLGEEQNYEQKLYALVHGADEFLSIQMDPQELKTRISNLVNHFKAIRQHYQEMSDKDIKAGTSLSNPYSIDKQFVANVYQAILEHYHDESFNVSKLAALVYHSRSNLFRKVKELTGQTPNSLIRLVRIEKSAQLLKSKAGTISEIAFSTGFSSLSYFSKVFTATYGTSPKNYMETQHESGTLDDITSF</sequence>
<evidence type="ECO:0000313" key="8">
    <source>
        <dbReference type="EMBL" id="MBD8488958.1"/>
    </source>
</evidence>
<evidence type="ECO:0000256" key="4">
    <source>
        <dbReference type="PROSITE-ProRule" id="PRU00169"/>
    </source>
</evidence>
<keyword evidence="9" id="KW-1185">Reference proteome</keyword>
<evidence type="ECO:0000259" key="7">
    <source>
        <dbReference type="PROSITE" id="PS50110"/>
    </source>
</evidence>
<reference evidence="8 9" key="1">
    <citation type="submission" date="2020-09" db="EMBL/GenBank/DDBJ databases">
        <title>Echinicola sp. CAU 1574 isolated from sand of Sido Beach.</title>
        <authorList>
            <person name="Kim W."/>
        </authorList>
    </citation>
    <scope>NUCLEOTIDE SEQUENCE [LARGE SCALE GENOMIC DNA]</scope>
    <source>
        <strain evidence="8 9">CAU 1574</strain>
    </source>
</reference>
<name>A0ABR9AM88_9BACT</name>
<proteinExistence type="predicted"/>
<dbReference type="InterPro" id="IPR009057">
    <property type="entry name" value="Homeodomain-like_sf"/>
</dbReference>
<dbReference type="SMART" id="SM00342">
    <property type="entry name" value="HTH_ARAC"/>
    <property type="match status" value="1"/>
</dbReference>
<feature type="domain" description="Response regulatory" evidence="7">
    <location>
        <begin position="142"/>
        <end position="254"/>
    </location>
</feature>
<keyword evidence="5" id="KW-1133">Transmembrane helix</keyword>